<sequence>MQQSRAGKRSAAGGVRRAGSKDTQGRGRAREVELGSRSTSSESKTLRSERGLESRFARWRSRGSEVARSSGNAERIVDGGAVEASSADSGGGRTEGGSQEGTKS</sequence>
<feature type="region of interest" description="Disordered" evidence="1">
    <location>
        <begin position="1"/>
        <end position="104"/>
    </location>
</feature>
<dbReference type="Proteomes" id="UP000197138">
    <property type="component" value="Unassembled WGS sequence"/>
</dbReference>
<feature type="compositionally biased region" description="Basic and acidic residues" evidence="1">
    <location>
        <begin position="44"/>
        <end position="56"/>
    </location>
</feature>
<name>A0A218WJJ2_PUNGR</name>
<reference evidence="3" key="1">
    <citation type="journal article" date="2017" name="Plant J.">
        <title>The pomegranate (Punica granatum L.) genome and the genomics of punicalagin biosynthesis.</title>
        <authorList>
            <person name="Qin G."/>
            <person name="Xu C."/>
            <person name="Ming R."/>
            <person name="Tang H."/>
            <person name="Guyot R."/>
            <person name="Kramer E.M."/>
            <person name="Hu Y."/>
            <person name="Yi X."/>
            <person name="Qi Y."/>
            <person name="Xu X."/>
            <person name="Gao Z."/>
            <person name="Pan H."/>
            <person name="Jian J."/>
            <person name="Tian Y."/>
            <person name="Yue Z."/>
            <person name="Xu Y."/>
        </authorList>
    </citation>
    <scope>NUCLEOTIDE SEQUENCE [LARGE SCALE GENOMIC DNA]</scope>
    <source>
        <strain evidence="3">cv. Dabenzi</strain>
    </source>
</reference>
<evidence type="ECO:0000313" key="2">
    <source>
        <dbReference type="EMBL" id="OWM72530.1"/>
    </source>
</evidence>
<evidence type="ECO:0000313" key="3">
    <source>
        <dbReference type="Proteomes" id="UP000197138"/>
    </source>
</evidence>
<feature type="compositionally biased region" description="Gly residues" evidence="1">
    <location>
        <begin position="89"/>
        <end position="104"/>
    </location>
</feature>
<dbReference type="EMBL" id="MTKT01004280">
    <property type="protein sequence ID" value="OWM72530.1"/>
    <property type="molecule type" value="Genomic_DNA"/>
</dbReference>
<proteinExistence type="predicted"/>
<comment type="caution">
    <text evidence="2">The sequence shown here is derived from an EMBL/GenBank/DDBJ whole genome shotgun (WGS) entry which is preliminary data.</text>
</comment>
<feature type="compositionally biased region" description="Basic and acidic residues" evidence="1">
    <location>
        <begin position="19"/>
        <end position="34"/>
    </location>
</feature>
<gene>
    <name evidence="2" type="ORF">CDL15_Pgr018383</name>
</gene>
<accession>A0A218WJJ2</accession>
<dbReference type="AlphaFoldDB" id="A0A218WJJ2"/>
<organism evidence="2 3">
    <name type="scientific">Punica granatum</name>
    <name type="common">Pomegranate</name>
    <dbReference type="NCBI Taxonomy" id="22663"/>
    <lineage>
        <taxon>Eukaryota</taxon>
        <taxon>Viridiplantae</taxon>
        <taxon>Streptophyta</taxon>
        <taxon>Embryophyta</taxon>
        <taxon>Tracheophyta</taxon>
        <taxon>Spermatophyta</taxon>
        <taxon>Magnoliopsida</taxon>
        <taxon>eudicotyledons</taxon>
        <taxon>Gunneridae</taxon>
        <taxon>Pentapetalae</taxon>
        <taxon>rosids</taxon>
        <taxon>malvids</taxon>
        <taxon>Myrtales</taxon>
        <taxon>Lythraceae</taxon>
        <taxon>Punica</taxon>
    </lineage>
</organism>
<evidence type="ECO:0000256" key="1">
    <source>
        <dbReference type="SAM" id="MobiDB-lite"/>
    </source>
</evidence>
<protein>
    <submittedName>
        <fullName evidence="2">Uncharacterized protein</fullName>
    </submittedName>
</protein>